<dbReference type="Pfam" id="PF05926">
    <property type="entry name" value="Phage_GPL"/>
    <property type="match status" value="1"/>
</dbReference>
<gene>
    <name evidence="1" type="ORF">SOPEG_2225</name>
</gene>
<dbReference type="InterPro" id="IPR009225">
    <property type="entry name" value="Phage_head_completion_GpL"/>
</dbReference>
<keyword evidence="2" id="KW-1185">Reference proteome</keyword>
<proteinExistence type="predicted"/>
<organism evidence="1 2">
    <name type="scientific">Candidatus Sodalis pierantonii str. SOPE</name>
    <dbReference type="NCBI Taxonomy" id="2342"/>
    <lineage>
        <taxon>Bacteria</taxon>
        <taxon>Pseudomonadati</taxon>
        <taxon>Pseudomonadota</taxon>
        <taxon>Gammaproteobacteria</taxon>
        <taxon>Enterobacterales</taxon>
        <taxon>Bruguierivoracaceae</taxon>
        <taxon>Sodalis</taxon>
    </lineage>
</organism>
<reference evidence="1 2" key="1">
    <citation type="journal article" date="2014" name="Genome Biol. Evol.">
        <title>Genome degeneration and adaptation in a nascent stage of symbiosis.</title>
        <authorList>
            <person name="Oakeson K.F."/>
            <person name="Gil R."/>
            <person name="Clayton A.L."/>
            <person name="Dunn D.M."/>
            <person name="von Niederhausern A.C."/>
            <person name="Hamil C."/>
            <person name="Aoyagi A."/>
            <person name="Duval B."/>
            <person name="Baca A."/>
            <person name="Silva F.J."/>
            <person name="Vallier A."/>
            <person name="Jackson D.G."/>
            <person name="Latorre A."/>
            <person name="Weiss R.B."/>
            <person name="Heddi A."/>
            <person name="Moya A."/>
            <person name="Dale C."/>
        </authorList>
    </citation>
    <scope>NUCLEOTIDE SEQUENCE [LARGE SCALE GENOMIC DNA]</scope>
    <source>
        <strain evidence="2">none</strain>
    </source>
</reference>
<dbReference type="GO" id="GO:0003677">
    <property type="term" value="F:DNA binding"/>
    <property type="evidence" value="ECO:0007669"/>
    <property type="project" value="InterPro"/>
</dbReference>
<keyword evidence="1" id="KW-0540">Nuclease</keyword>
<dbReference type="STRING" id="2342.SOPEG_2225"/>
<keyword evidence="1" id="KW-0378">Hydrolase</keyword>
<accession>W0HJV2</accession>
<keyword evidence="1" id="KW-0255">Endonuclease</keyword>
<dbReference type="HOGENOM" id="CLU_707303_0_0_6"/>
<evidence type="ECO:0000313" key="2">
    <source>
        <dbReference type="Proteomes" id="UP000019025"/>
    </source>
</evidence>
<dbReference type="GO" id="GO:0004519">
    <property type="term" value="F:endonuclease activity"/>
    <property type="evidence" value="ECO:0007669"/>
    <property type="project" value="UniProtKB-KW"/>
</dbReference>
<dbReference type="PATRIC" id="fig|2342.5.peg.2352"/>
<evidence type="ECO:0000313" key="1">
    <source>
        <dbReference type="EMBL" id="AHF74069.1"/>
    </source>
</evidence>
<name>W0HJV2_9GAMM</name>
<dbReference type="eggNOG" id="ENOG5030DH1">
    <property type="taxonomic scope" value="Bacteria"/>
</dbReference>
<sequence>MLTPAQAHFQRVMAQRRGESDGAGRTAHGAILHRLRLAQSRLKGIQSRAVKVEVKKTLLPEFSGWIEGTLESDSGRQDEVIVTLMVWAVDCGDLALALRLGAYVVRHCLTPPDNFGRDAATLLTEEICNPILTLASTEPNADLSGFIAPLDALWDIVRQQDMPDEVRAKLCKASAFSRRASTDPETQGDALKLFREAMHLTPGAGVKRDIATLVRPPPDFSGEKHMGSLVAGKPVLPAKGDTPDVDDGQSAVSAGDFWPLIVLRDLRLADRITGGITTSRLMHVTTEAVAHVTDQLQDWQAHQTASGYSRLQAVPSAHINGESSKVYRYRRAVYAIARALVLEGYRDVDTTAKGDKAADALDAQRDDLWRDARWSISDIRGVPRLYAELC</sequence>
<dbReference type="AlphaFoldDB" id="W0HJV2"/>
<dbReference type="InterPro" id="IPR010270">
    <property type="entry name" value="Phage_P2_GpM"/>
</dbReference>
<protein>
    <submittedName>
        <fullName evidence="1">Phage terminase, endonuclease small subunit M</fullName>
    </submittedName>
</protein>
<dbReference type="KEGG" id="pes:SOPEG_2225"/>
<dbReference type="EMBL" id="CP006568">
    <property type="protein sequence ID" value="AHF74069.1"/>
    <property type="molecule type" value="Genomic_DNA"/>
</dbReference>
<dbReference type="Pfam" id="PF05944">
    <property type="entry name" value="Phage_term_smal"/>
    <property type="match status" value="1"/>
</dbReference>
<dbReference type="Proteomes" id="UP000019025">
    <property type="component" value="Chromosome"/>
</dbReference>